<dbReference type="CDD" id="cd05403">
    <property type="entry name" value="NT_KNTase_like"/>
    <property type="match status" value="1"/>
</dbReference>
<accession>A0A1G5S1L9</accession>
<comment type="cofactor">
    <cofactor evidence="1">
        <name>Mg(2+)</name>
        <dbReference type="ChEBI" id="CHEBI:18420"/>
    </cofactor>
</comment>
<evidence type="ECO:0000256" key="4">
    <source>
        <dbReference type="ARBA" id="ARBA00022695"/>
    </source>
</evidence>
<evidence type="ECO:0000256" key="7">
    <source>
        <dbReference type="ARBA" id="ARBA00022840"/>
    </source>
</evidence>
<keyword evidence="7" id="KW-0067">ATP-binding</keyword>
<evidence type="ECO:0000256" key="1">
    <source>
        <dbReference type="ARBA" id="ARBA00001946"/>
    </source>
</evidence>
<dbReference type="STRING" id="1120920.SAMN03080599_01770"/>
<sequence>MNSIDEIMNALNSNMSSIKKFHVKKIGVFGSFVRGEQTDTSDIDILVEFEDNQETLDNYMDLKFYLEDLFARRVDVVISSVIKEVLKKSIVESVKYAKGA</sequence>
<dbReference type="InterPro" id="IPR043519">
    <property type="entry name" value="NT_sf"/>
</dbReference>
<dbReference type="PANTHER" id="PTHR33571:SF14">
    <property type="entry name" value="PROTEIN ADENYLYLTRANSFERASE MJ0435-RELATED"/>
    <property type="match status" value="1"/>
</dbReference>
<evidence type="ECO:0000256" key="9">
    <source>
        <dbReference type="ARBA" id="ARBA00038276"/>
    </source>
</evidence>
<dbReference type="RefSeq" id="WP_092590618.1">
    <property type="nucleotide sequence ID" value="NZ_FMWL01000007.1"/>
</dbReference>
<protein>
    <recommendedName>
        <fullName evidence="10">Polymerase nucleotidyl transferase domain-containing protein</fullName>
    </recommendedName>
</protein>
<evidence type="ECO:0000256" key="5">
    <source>
        <dbReference type="ARBA" id="ARBA00022723"/>
    </source>
</evidence>
<gene>
    <name evidence="11" type="ORF">SAMN03080599_01770</name>
</gene>
<evidence type="ECO:0000313" key="11">
    <source>
        <dbReference type="EMBL" id="SCZ79459.1"/>
    </source>
</evidence>
<keyword evidence="6" id="KW-0547">Nucleotide-binding</keyword>
<keyword evidence="4" id="KW-0548">Nucleotidyltransferase</keyword>
<keyword evidence="2" id="KW-1277">Toxin-antitoxin system</keyword>
<keyword evidence="8" id="KW-0460">Magnesium</keyword>
<dbReference type="SUPFAM" id="SSF81301">
    <property type="entry name" value="Nucleotidyltransferase"/>
    <property type="match status" value="1"/>
</dbReference>
<evidence type="ECO:0000259" key="10">
    <source>
        <dbReference type="Pfam" id="PF01909"/>
    </source>
</evidence>
<dbReference type="GO" id="GO:0046872">
    <property type="term" value="F:metal ion binding"/>
    <property type="evidence" value="ECO:0007669"/>
    <property type="project" value="UniProtKB-KW"/>
</dbReference>
<evidence type="ECO:0000256" key="2">
    <source>
        <dbReference type="ARBA" id="ARBA00022649"/>
    </source>
</evidence>
<dbReference type="Pfam" id="PF01909">
    <property type="entry name" value="NTP_transf_2"/>
    <property type="match status" value="1"/>
</dbReference>
<comment type="similarity">
    <text evidence="9">Belongs to the MntA antitoxin family.</text>
</comment>
<evidence type="ECO:0000256" key="8">
    <source>
        <dbReference type="ARBA" id="ARBA00022842"/>
    </source>
</evidence>
<dbReference type="PANTHER" id="PTHR33571">
    <property type="entry name" value="SSL8005 PROTEIN"/>
    <property type="match status" value="1"/>
</dbReference>
<dbReference type="OrthoDB" id="90159at2"/>
<dbReference type="Proteomes" id="UP000199208">
    <property type="component" value="Unassembled WGS sequence"/>
</dbReference>
<evidence type="ECO:0000313" key="12">
    <source>
        <dbReference type="Proteomes" id="UP000199208"/>
    </source>
</evidence>
<keyword evidence="5" id="KW-0479">Metal-binding</keyword>
<keyword evidence="12" id="KW-1185">Reference proteome</keyword>
<dbReference type="AlphaFoldDB" id="A0A1G5S1L9"/>
<organism evidence="11 12">
    <name type="scientific">Acidaminobacter hydrogenoformans DSM 2784</name>
    <dbReference type="NCBI Taxonomy" id="1120920"/>
    <lineage>
        <taxon>Bacteria</taxon>
        <taxon>Bacillati</taxon>
        <taxon>Bacillota</taxon>
        <taxon>Clostridia</taxon>
        <taxon>Peptostreptococcales</taxon>
        <taxon>Acidaminobacteraceae</taxon>
        <taxon>Acidaminobacter</taxon>
    </lineage>
</organism>
<dbReference type="Gene3D" id="3.30.460.10">
    <property type="entry name" value="Beta Polymerase, domain 2"/>
    <property type="match status" value="1"/>
</dbReference>
<dbReference type="EMBL" id="FMWL01000007">
    <property type="protein sequence ID" value="SCZ79459.1"/>
    <property type="molecule type" value="Genomic_DNA"/>
</dbReference>
<dbReference type="GO" id="GO:0016779">
    <property type="term" value="F:nucleotidyltransferase activity"/>
    <property type="evidence" value="ECO:0007669"/>
    <property type="project" value="UniProtKB-KW"/>
</dbReference>
<name>A0A1G5S1L9_9FIRM</name>
<proteinExistence type="inferred from homology"/>
<dbReference type="GO" id="GO:0005524">
    <property type="term" value="F:ATP binding"/>
    <property type="evidence" value="ECO:0007669"/>
    <property type="project" value="UniProtKB-KW"/>
</dbReference>
<dbReference type="InterPro" id="IPR052038">
    <property type="entry name" value="Type-VII_TA_antitoxin"/>
</dbReference>
<evidence type="ECO:0000256" key="6">
    <source>
        <dbReference type="ARBA" id="ARBA00022741"/>
    </source>
</evidence>
<keyword evidence="3" id="KW-0808">Transferase</keyword>
<dbReference type="InterPro" id="IPR002934">
    <property type="entry name" value="Polymerase_NTP_transf_dom"/>
</dbReference>
<feature type="domain" description="Polymerase nucleotidyl transferase" evidence="10">
    <location>
        <begin position="18"/>
        <end position="95"/>
    </location>
</feature>
<evidence type="ECO:0000256" key="3">
    <source>
        <dbReference type="ARBA" id="ARBA00022679"/>
    </source>
</evidence>
<reference evidence="11 12" key="1">
    <citation type="submission" date="2016-10" db="EMBL/GenBank/DDBJ databases">
        <authorList>
            <person name="de Groot N.N."/>
        </authorList>
    </citation>
    <scope>NUCLEOTIDE SEQUENCE [LARGE SCALE GENOMIC DNA]</scope>
    <source>
        <strain evidence="11 12">DSM 2784</strain>
    </source>
</reference>